<protein>
    <recommendedName>
        <fullName evidence="7">Alpha-1,4 glucan phosphorylase</fullName>
        <ecNumber evidence="7">2.4.1.1</ecNumber>
    </recommendedName>
</protein>
<keyword evidence="6 7" id="KW-0119">Carbohydrate metabolism</keyword>
<comment type="catalytic activity">
    <reaction evidence="7">
        <text>[(1-&gt;4)-alpha-D-glucosyl](n) + phosphate = [(1-&gt;4)-alpha-D-glucosyl](n-1) + alpha-D-glucose 1-phosphate</text>
        <dbReference type="Rhea" id="RHEA:41732"/>
        <dbReference type="Rhea" id="RHEA-COMP:9584"/>
        <dbReference type="Rhea" id="RHEA-COMP:9586"/>
        <dbReference type="ChEBI" id="CHEBI:15444"/>
        <dbReference type="ChEBI" id="CHEBI:43474"/>
        <dbReference type="ChEBI" id="CHEBI:58601"/>
        <dbReference type="EC" id="2.4.1.1"/>
    </reaction>
</comment>
<keyword evidence="3 7" id="KW-0328">Glycosyltransferase</keyword>
<comment type="function">
    <text evidence="7">Allosteric enzyme that catalyzes the rate-limiting step in glycogen catabolism, the phosphorolytic cleavage of glycogen to produce glucose-1-phosphate, and plays a central role in maintaining cellular and organismal glucose homeostasis.</text>
</comment>
<evidence type="ECO:0000256" key="6">
    <source>
        <dbReference type="ARBA" id="ARBA00023277"/>
    </source>
</evidence>
<dbReference type="AlphaFoldDB" id="A0ABD1UYA1"/>
<evidence type="ECO:0000313" key="10">
    <source>
        <dbReference type="Proteomes" id="UP001604277"/>
    </source>
</evidence>
<evidence type="ECO:0000256" key="7">
    <source>
        <dbReference type="RuleBase" id="RU000587"/>
    </source>
</evidence>
<dbReference type="EC" id="2.4.1.1" evidence="7"/>
<sequence length="215" mass="23402">MENGGQEIPEDANEHCPGPQSESAGKSDSCEGCPNQEACATAPKGPDPGVGPNMWLHRPDLSVFVAAVYLLRQVYCLPVACISRCGFINKQRYRFGWFSMKLKLVGGDSAGIVTAYYVTNVLILGCELSQHISTAGMEASGTSNMKLALNGCLVIGTLYGANVEIREEVGEENFFLFGATKDEVPHLHKEKEKGMEVLSNDKWAKNGAARKAKWW</sequence>
<dbReference type="PANTHER" id="PTHR11468">
    <property type="entry name" value="GLYCOGEN PHOSPHORYLASE"/>
    <property type="match status" value="1"/>
</dbReference>
<feature type="region of interest" description="Disordered" evidence="8">
    <location>
        <begin position="1"/>
        <end position="32"/>
    </location>
</feature>
<proteinExistence type="inferred from homology"/>
<evidence type="ECO:0000313" key="9">
    <source>
        <dbReference type="EMBL" id="KAL2530029.1"/>
    </source>
</evidence>
<comment type="similarity">
    <text evidence="2 7">Belongs to the glycogen phosphorylase family.</text>
</comment>
<comment type="caution">
    <text evidence="9">The sequence shown here is derived from an EMBL/GenBank/DDBJ whole genome shotgun (WGS) entry which is preliminary data.</text>
</comment>
<comment type="cofactor">
    <cofactor evidence="1 7">
        <name>pyridoxal 5'-phosphate</name>
        <dbReference type="ChEBI" id="CHEBI:597326"/>
    </cofactor>
</comment>
<dbReference type="PANTHER" id="PTHR11468:SF4">
    <property type="entry name" value="ALPHA-GLUCAN PHOSPHORYLASE 2, CYTOSOLIC"/>
    <property type="match status" value="1"/>
</dbReference>
<evidence type="ECO:0000256" key="4">
    <source>
        <dbReference type="ARBA" id="ARBA00022679"/>
    </source>
</evidence>
<dbReference type="EMBL" id="JBFOLJ010000006">
    <property type="protein sequence ID" value="KAL2530029.1"/>
    <property type="molecule type" value="Genomic_DNA"/>
</dbReference>
<reference evidence="10" key="1">
    <citation type="submission" date="2024-07" db="EMBL/GenBank/DDBJ databases">
        <title>Two chromosome-level genome assemblies of Korean endemic species Abeliophyllum distichum and Forsythia ovata (Oleaceae).</title>
        <authorList>
            <person name="Jang H."/>
        </authorList>
    </citation>
    <scope>NUCLEOTIDE SEQUENCE [LARGE SCALE GENOMIC DNA]</scope>
</reference>
<dbReference type="Pfam" id="PF00343">
    <property type="entry name" value="Phosphorylase"/>
    <property type="match status" value="1"/>
</dbReference>
<dbReference type="PROSITE" id="PS00102">
    <property type="entry name" value="PHOSPHORYLASE"/>
    <property type="match status" value="1"/>
</dbReference>
<evidence type="ECO:0000256" key="5">
    <source>
        <dbReference type="ARBA" id="ARBA00022898"/>
    </source>
</evidence>
<keyword evidence="5 7" id="KW-0663">Pyridoxal phosphate</keyword>
<evidence type="ECO:0000256" key="3">
    <source>
        <dbReference type="ARBA" id="ARBA00022676"/>
    </source>
</evidence>
<keyword evidence="10" id="KW-1185">Reference proteome</keyword>
<name>A0ABD1UYA1_9LAMI</name>
<gene>
    <name evidence="9" type="ORF">Fot_22630</name>
</gene>
<dbReference type="Proteomes" id="UP001604277">
    <property type="component" value="Unassembled WGS sequence"/>
</dbReference>
<dbReference type="Gene3D" id="3.40.50.2000">
    <property type="entry name" value="Glycogen Phosphorylase B"/>
    <property type="match status" value="1"/>
</dbReference>
<organism evidence="9 10">
    <name type="scientific">Forsythia ovata</name>
    <dbReference type="NCBI Taxonomy" id="205694"/>
    <lineage>
        <taxon>Eukaryota</taxon>
        <taxon>Viridiplantae</taxon>
        <taxon>Streptophyta</taxon>
        <taxon>Embryophyta</taxon>
        <taxon>Tracheophyta</taxon>
        <taxon>Spermatophyta</taxon>
        <taxon>Magnoliopsida</taxon>
        <taxon>eudicotyledons</taxon>
        <taxon>Gunneridae</taxon>
        <taxon>Pentapetalae</taxon>
        <taxon>asterids</taxon>
        <taxon>lamiids</taxon>
        <taxon>Lamiales</taxon>
        <taxon>Oleaceae</taxon>
        <taxon>Forsythieae</taxon>
        <taxon>Forsythia</taxon>
    </lineage>
</organism>
<accession>A0ABD1UYA1</accession>
<evidence type="ECO:0000256" key="8">
    <source>
        <dbReference type="SAM" id="MobiDB-lite"/>
    </source>
</evidence>
<dbReference type="InterPro" id="IPR035090">
    <property type="entry name" value="Pyridoxal_P_attach_site"/>
</dbReference>
<keyword evidence="4 7" id="KW-0808">Transferase</keyword>
<evidence type="ECO:0000256" key="2">
    <source>
        <dbReference type="ARBA" id="ARBA00006047"/>
    </source>
</evidence>
<dbReference type="InterPro" id="IPR000811">
    <property type="entry name" value="Glyco_trans_35"/>
</dbReference>
<dbReference type="GO" id="GO:0004645">
    <property type="term" value="F:1,4-alpha-oligoglucan phosphorylase activity"/>
    <property type="evidence" value="ECO:0007669"/>
    <property type="project" value="UniProtKB-EC"/>
</dbReference>
<dbReference type="SUPFAM" id="SSF53756">
    <property type="entry name" value="UDP-Glycosyltransferase/glycogen phosphorylase"/>
    <property type="match status" value="1"/>
</dbReference>
<evidence type="ECO:0000256" key="1">
    <source>
        <dbReference type="ARBA" id="ARBA00001933"/>
    </source>
</evidence>